<dbReference type="Pfam" id="PF13641">
    <property type="entry name" value="Glyco_tranf_2_3"/>
    <property type="match status" value="1"/>
</dbReference>
<reference evidence="3" key="1">
    <citation type="journal article" date="2019" name="Int. J. Syst. Evol. Microbiol.">
        <title>The Global Catalogue of Microorganisms (GCM) 10K type strain sequencing project: providing services to taxonomists for standard genome sequencing and annotation.</title>
        <authorList>
            <consortium name="The Broad Institute Genomics Platform"/>
            <consortium name="The Broad Institute Genome Sequencing Center for Infectious Disease"/>
            <person name="Wu L."/>
            <person name="Ma J."/>
        </authorList>
    </citation>
    <scope>NUCLEOTIDE SEQUENCE [LARGE SCALE GENOMIC DNA]</scope>
    <source>
        <strain evidence="3">NBRC 112502</strain>
    </source>
</reference>
<dbReference type="SUPFAM" id="SSF53448">
    <property type="entry name" value="Nucleotide-diphospho-sugar transferases"/>
    <property type="match status" value="2"/>
</dbReference>
<dbReference type="CDD" id="cd04186">
    <property type="entry name" value="GT_2_like_c"/>
    <property type="match status" value="1"/>
</dbReference>
<dbReference type="InterPro" id="IPR001173">
    <property type="entry name" value="Glyco_trans_2-like"/>
</dbReference>
<dbReference type="PANTHER" id="PTHR43179">
    <property type="entry name" value="RHAMNOSYLTRANSFERASE WBBL"/>
    <property type="match status" value="1"/>
</dbReference>
<evidence type="ECO:0000313" key="3">
    <source>
        <dbReference type="Proteomes" id="UP001156641"/>
    </source>
</evidence>
<dbReference type="Proteomes" id="UP001156641">
    <property type="component" value="Unassembled WGS sequence"/>
</dbReference>
<evidence type="ECO:0000259" key="1">
    <source>
        <dbReference type="Pfam" id="PF00535"/>
    </source>
</evidence>
<evidence type="ECO:0000313" key="2">
    <source>
        <dbReference type="EMBL" id="GLR67579.1"/>
    </source>
</evidence>
<gene>
    <name evidence="2" type="ORF">GCM10010909_22600</name>
</gene>
<name>A0ABQ6A5Y5_9PROT</name>
<keyword evidence="3" id="KW-1185">Reference proteome</keyword>
<protein>
    <recommendedName>
        <fullName evidence="1">Glycosyltransferase 2-like domain-containing protein</fullName>
    </recommendedName>
</protein>
<accession>A0ABQ6A5Y5</accession>
<dbReference type="CDD" id="cd04184">
    <property type="entry name" value="GT2_RfbC_Mx_like"/>
    <property type="match status" value="1"/>
</dbReference>
<comment type="caution">
    <text evidence="2">The sequence shown here is derived from an EMBL/GenBank/DDBJ whole genome shotgun (WGS) entry which is preliminary data.</text>
</comment>
<dbReference type="Pfam" id="PF00535">
    <property type="entry name" value="Glycos_transf_2"/>
    <property type="match status" value="1"/>
</dbReference>
<dbReference type="Gene3D" id="3.90.550.10">
    <property type="entry name" value="Spore Coat Polysaccharide Biosynthesis Protein SpsA, Chain A"/>
    <property type="match status" value="2"/>
</dbReference>
<organism evidence="2 3">
    <name type="scientific">Acidocella aquatica</name>
    <dbReference type="NCBI Taxonomy" id="1922313"/>
    <lineage>
        <taxon>Bacteria</taxon>
        <taxon>Pseudomonadati</taxon>
        <taxon>Pseudomonadota</taxon>
        <taxon>Alphaproteobacteria</taxon>
        <taxon>Acetobacterales</taxon>
        <taxon>Acidocellaceae</taxon>
        <taxon>Acidocella</taxon>
    </lineage>
</organism>
<sequence length="845" mass="92708">MAKRPVSAKGKPQQEAAGQSKILVFVDRIDEAGVGGWALDFARPEERVRLRVLIDDVNADAVKCDMQRDDAVLLKLPASRIGFYYNIPPRYHDGLRHVLKFATIDGAGLTMSSRNGAQMAALNFCLAKPVRAEGVVDGMIDGLIQGWALNVDERAGTRLGGLRILVTTGGQPVAEVLADQYRADVAESVGCDSGCGFTFSPPPELRSRRRTEFRFYAMPGREELRGSPFEVSYPQDSERERIAGLVKRADELFTFAYHLRKELKAALPGERYLLSDYGRWAARALPMALPRAAARYGALPQGRPLVSIICPVYRPRVGDFLTAIDSVRGQSYENWELLLVDDGGKDAELTEVMRRLSAADARIKLKVLARNAGIAAASNVALGQARGEFVAFFDHDDVLEPGALEIMLRAQAASGAKLLYSDEDKIDQSGGLSEPHFKPDFNYRFLLEVNYICHFVMVEADALRQAGVLDGRFDGAQDHDLLLRLTEILRPEEICHVAEVLYHWRKTAGSTAAAGTAAKPGAALAGSGAVAAHLKRRGLAAEVTARAGLTCYQVRWKPPAARRKAARVSILIPYRDQIAMTLECVTAIRKHTTDVEYEIILLDNWSGSPEAEAFSAAQANLPGTRVIRIAEPFNYSRINNIGARAARHEFLLLLNNDVIVGEPLWLRTMLDECLVNERVAAVGAKLLYPAGTVQHAGVVLGVGGVADHAFRGIAGRAPGYVMRAMAAQEISAVTAACMLVRRAAFEAVGGLDEVELTVAFNDVDLCVKLTQAGWQIVYTPDAVAEHRESMSRGDDFDEGKIARFMLENEVMRERYADVLPYDPFYNQHFSREGGVYRELRLLAPG</sequence>
<dbReference type="EMBL" id="BSOS01000067">
    <property type="protein sequence ID" value="GLR67579.1"/>
    <property type="molecule type" value="Genomic_DNA"/>
</dbReference>
<feature type="domain" description="Glycosyltransferase 2-like" evidence="1">
    <location>
        <begin position="307"/>
        <end position="436"/>
    </location>
</feature>
<proteinExistence type="predicted"/>
<dbReference type="InterPro" id="IPR029044">
    <property type="entry name" value="Nucleotide-diphossugar_trans"/>
</dbReference>
<dbReference type="PANTHER" id="PTHR43179:SF7">
    <property type="entry name" value="RHAMNOSYLTRANSFERASE WBBL"/>
    <property type="match status" value="1"/>
</dbReference>
<dbReference type="RefSeq" id="WP_284258319.1">
    <property type="nucleotide sequence ID" value="NZ_BSOS01000067.1"/>
</dbReference>